<reference evidence="2" key="2">
    <citation type="submission" date="2023-04" db="EMBL/GenBank/DDBJ databases">
        <authorList>
            <person name="Bruccoleri R.E."/>
            <person name="Oakeley E.J."/>
            <person name="Faust A.-M."/>
            <person name="Dessus-Babus S."/>
            <person name="Altorfer M."/>
            <person name="Burckhardt D."/>
            <person name="Oertli M."/>
            <person name="Naumann U."/>
            <person name="Petersen F."/>
            <person name="Wong J."/>
        </authorList>
    </citation>
    <scope>NUCLEOTIDE SEQUENCE</scope>
    <source>
        <strain evidence="2">GSM-AAB239-AS_SAM_17_03QT</strain>
        <tissue evidence="2">Leaf</tissue>
    </source>
</reference>
<feature type="region of interest" description="Disordered" evidence="1">
    <location>
        <begin position="206"/>
        <end position="226"/>
    </location>
</feature>
<organism evidence="2 3">
    <name type="scientific">Iris pallida</name>
    <name type="common">Sweet iris</name>
    <dbReference type="NCBI Taxonomy" id="29817"/>
    <lineage>
        <taxon>Eukaryota</taxon>
        <taxon>Viridiplantae</taxon>
        <taxon>Streptophyta</taxon>
        <taxon>Embryophyta</taxon>
        <taxon>Tracheophyta</taxon>
        <taxon>Spermatophyta</taxon>
        <taxon>Magnoliopsida</taxon>
        <taxon>Liliopsida</taxon>
        <taxon>Asparagales</taxon>
        <taxon>Iridaceae</taxon>
        <taxon>Iridoideae</taxon>
        <taxon>Irideae</taxon>
        <taxon>Iris</taxon>
    </lineage>
</organism>
<gene>
    <name evidence="2" type="ORF">M6B38_331665</name>
</gene>
<dbReference type="AlphaFoldDB" id="A0AAX6H4Y3"/>
<evidence type="ECO:0000256" key="1">
    <source>
        <dbReference type="SAM" id="MobiDB-lite"/>
    </source>
</evidence>
<comment type="caution">
    <text evidence="2">The sequence shown here is derived from an EMBL/GenBank/DDBJ whole genome shotgun (WGS) entry which is preliminary data.</text>
</comment>
<dbReference type="Proteomes" id="UP001140949">
    <property type="component" value="Unassembled WGS sequence"/>
</dbReference>
<accession>A0AAX6H4Y3</accession>
<dbReference type="EMBL" id="JANAVB010013391">
    <property type="protein sequence ID" value="KAJ6835611.1"/>
    <property type="molecule type" value="Genomic_DNA"/>
</dbReference>
<protein>
    <submittedName>
        <fullName evidence="2">Pollen-specific leucine-rich repeat extensin-like protein 3</fullName>
    </submittedName>
</protein>
<keyword evidence="3" id="KW-1185">Reference proteome</keyword>
<feature type="compositionally biased region" description="Pro residues" evidence="1">
    <location>
        <begin position="83"/>
        <end position="100"/>
    </location>
</feature>
<proteinExistence type="predicted"/>
<reference evidence="2" key="1">
    <citation type="journal article" date="2023" name="GigaByte">
        <title>Genome assembly of the bearded iris, Iris pallida Lam.</title>
        <authorList>
            <person name="Bruccoleri R.E."/>
            <person name="Oakeley E.J."/>
            <person name="Faust A.M.E."/>
            <person name="Altorfer M."/>
            <person name="Dessus-Babus S."/>
            <person name="Burckhardt D."/>
            <person name="Oertli M."/>
            <person name="Naumann U."/>
            <person name="Petersen F."/>
            <person name="Wong J."/>
        </authorList>
    </citation>
    <scope>NUCLEOTIDE SEQUENCE</scope>
    <source>
        <strain evidence="2">GSM-AAB239-AS_SAM_17_03QT</strain>
    </source>
</reference>
<sequence>MGATLPASLRLASLRPRTALTEAACREEPTTRTPIFCHTRAEPWPTFSASLAGSLPISAQSWCPPHAGTPTTVESPHRFPEPSSSPPRAAPPHPRSPPCPRTDGAAPPSASAIPAPPGSASSGEPLVGAAPPLSRGKPLSSVRVFRARPSNAGSSPGLLGSPRAVPSPTPLLRAGPTPTSTPPRAHAAAFTPRATAAMSFRRRRTGWIPTPSSEHGAPPPRVRTRHSDYHGCIGIIGFTS</sequence>
<name>A0AAX6H4Y3_IRIPA</name>
<feature type="compositionally biased region" description="Low complexity" evidence="1">
    <location>
        <begin position="104"/>
        <end position="123"/>
    </location>
</feature>
<feature type="compositionally biased region" description="Low complexity" evidence="1">
    <location>
        <begin position="182"/>
        <end position="192"/>
    </location>
</feature>
<evidence type="ECO:0000313" key="2">
    <source>
        <dbReference type="EMBL" id="KAJ6835611.1"/>
    </source>
</evidence>
<evidence type="ECO:0000313" key="3">
    <source>
        <dbReference type="Proteomes" id="UP001140949"/>
    </source>
</evidence>
<feature type="region of interest" description="Disordered" evidence="1">
    <location>
        <begin position="62"/>
        <end position="192"/>
    </location>
</feature>